<dbReference type="PANTHER" id="PTHR23289:SF2">
    <property type="entry name" value="CYTOCHROME C OXIDASE ASSEMBLY PROTEIN COX15 HOMOLOG"/>
    <property type="match status" value="1"/>
</dbReference>
<dbReference type="GO" id="GO:0046872">
    <property type="term" value="F:metal ion binding"/>
    <property type="evidence" value="ECO:0007669"/>
    <property type="project" value="UniProtKB-KW"/>
</dbReference>
<evidence type="ECO:0000256" key="4">
    <source>
        <dbReference type="ARBA" id="ARBA00022723"/>
    </source>
</evidence>
<evidence type="ECO:0000256" key="12">
    <source>
        <dbReference type="SAM" id="Phobius"/>
    </source>
</evidence>
<organism evidence="13">
    <name type="scientific">marine metagenome</name>
    <dbReference type="NCBI Taxonomy" id="408172"/>
    <lineage>
        <taxon>unclassified sequences</taxon>
        <taxon>metagenomes</taxon>
        <taxon>ecological metagenomes</taxon>
    </lineage>
</organism>
<comment type="cofactor">
    <cofactor evidence="1">
        <name>heme b</name>
        <dbReference type="ChEBI" id="CHEBI:60344"/>
    </cofactor>
</comment>
<evidence type="ECO:0000256" key="3">
    <source>
        <dbReference type="ARBA" id="ARBA00022692"/>
    </source>
</evidence>
<feature type="transmembrane region" description="Helical" evidence="12">
    <location>
        <begin position="15"/>
        <end position="35"/>
    </location>
</feature>
<evidence type="ECO:0000256" key="11">
    <source>
        <dbReference type="ARBA" id="ARBA00048044"/>
    </source>
</evidence>
<keyword evidence="9 12" id="KW-0472">Membrane</keyword>
<comment type="subcellular location">
    <subcellularLocation>
        <location evidence="2">Membrane</location>
        <topology evidence="2">Multi-pass membrane protein</topology>
    </subcellularLocation>
</comment>
<evidence type="ECO:0000256" key="6">
    <source>
        <dbReference type="ARBA" id="ARBA00023002"/>
    </source>
</evidence>
<keyword evidence="3 12" id="KW-0812">Transmembrane</keyword>
<evidence type="ECO:0000256" key="7">
    <source>
        <dbReference type="ARBA" id="ARBA00023004"/>
    </source>
</evidence>
<keyword evidence="6" id="KW-0560">Oxidoreductase</keyword>
<name>A0A383CJG9_9ZZZZ</name>
<dbReference type="GO" id="GO:0120547">
    <property type="term" value="F:heme A synthase activity"/>
    <property type="evidence" value="ECO:0007669"/>
    <property type="project" value="UniProtKB-EC"/>
</dbReference>
<evidence type="ECO:0000256" key="9">
    <source>
        <dbReference type="ARBA" id="ARBA00023136"/>
    </source>
</evidence>
<feature type="non-terminal residue" evidence="13">
    <location>
        <position position="153"/>
    </location>
</feature>
<evidence type="ECO:0000313" key="13">
    <source>
        <dbReference type="EMBL" id="SVE32274.1"/>
    </source>
</evidence>
<comment type="catalytic activity">
    <reaction evidence="11">
        <text>Fe(II)-heme o + 2 A + H2O = Fe(II)-heme a + 2 AH2</text>
        <dbReference type="Rhea" id="RHEA:63388"/>
        <dbReference type="ChEBI" id="CHEBI:13193"/>
        <dbReference type="ChEBI" id="CHEBI:15377"/>
        <dbReference type="ChEBI" id="CHEBI:17499"/>
        <dbReference type="ChEBI" id="CHEBI:60530"/>
        <dbReference type="ChEBI" id="CHEBI:61715"/>
        <dbReference type="EC" id="1.17.99.9"/>
    </reaction>
    <physiologicalReaction direction="left-to-right" evidence="11">
        <dbReference type="Rhea" id="RHEA:63389"/>
    </physiologicalReaction>
</comment>
<evidence type="ECO:0000256" key="10">
    <source>
        <dbReference type="ARBA" id="ARBA00044501"/>
    </source>
</evidence>
<feature type="transmembrane region" description="Helical" evidence="12">
    <location>
        <begin position="130"/>
        <end position="148"/>
    </location>
</feature>
<dbReference type="GO" id="GO:0006784">
    <property type="term" value="P:heme A biosynthetic process"/>
    <property type="evidence" value="ECO:0007669"/>
    <property type="project" value="InterPro"/>
</dbReference>
<proteinExistence type="predicted"/>
<dbReference type="GO" id="GO:0016020">
    <property type="term" value="C:membrane"/>
    <property type="evidence" value="ECO:0007669"/>
    <property type="project" value="UniProtKB-SubCell"/>
</dbReference>
<keyword evidence="4" id="KW-0479">Metal-binding</keyword>
<evidence type="ECO:0000256" key="2">
    <source>
        <dbReference type="ARBA" id="ARBA00004141"/>
    </source>
</evidence>
<dbReference type="InterPro" id="IPR023754">
    <property type="entry name" value="HemeA_Synthase_type2"/>
</dbReference>
<keyword evidence="7" id="KW-0408">Iron</keyword>
<evidence type="ECO:0000256" key="1">
    <source>
        <dbReference type="ARBA" id="ARBA00001970"/>
    </source>
</evidence>
<dbReference type="EMBL" id="UINC01209308">
    <property type="protein sequence ID" value="SVE32274.1"/>
    <property type="molecule type" value="Genomic_DNA"/>
</dbReference>
<evidence type="ECO:0000256" key="5">
    <source>
        <dbReference type="ARBA" id="ARBA00022989"/>
    </source>
</evidence>
<evidence type="ECO:0000256" key="8">
    <source>
        <dbReference type="ARBA" id="ARBA00023133"/>
    </source>
</evidence>
<dbReference type="PANTHER" id="PTHR23289">
    <property type="entry name" value="CYTOCHROME C OXIDASE ASSEMBLY PROTEIN COX15"/>
    <property type="match status" value="1"/>
</dbReference>
<sequence length="153" mass="17993">MYINFMNEENKNVSISYWLLLITLLVALMIIVGGLTRLTDSGLSITKWDLISGILPPLSLHEWDKSFSLYKQIPEYKLLNSSMTLEQFKTIYWWEYAHRLLGRLVGLLYAIPLLFFTFKKMFKKKNLLSLYLIFFLICLQGFIGWYMVKSGLT</sequence>
<accession>A0A383CJG9</accession>
<dbReference type="AlphaFoldDB" id="A0A383CJG9"/>
<comment type="pathway">
    <text evidence="10">Porphyrin-containing compound metabolism; heme A biosynthesis; heme A from heme O: step 1/1.</text>
</comment>
<feature type="transmembrane region" description="Helical" evidence="12">
    <location>
        <begin position="100"/>
        <end position="118"/>
    </location>
</feature>
<dbReference type="Pfam" id="PF02628">
    <property type="entry name" value="COX15-CtaA"/>
    <property type="match status" value="1"/>
</dbReference>
<reference evidence="13" key="1">
    <citation type="submission" date="2018-05" db="EMBL/GenBank/DDBJ databases">
        <authorList>
            <person name="Lanie J.A."/>
            <person name="Ng W.-L."/>
            <person name="Kazmierczak K.M."/>
            <person name="Andrzejewski T.M."/>
            <person name="Davidsen T.M."/>
            <person name="Wayne K.J."/>
            <person name="Tettelin H."/>
            <person name="Glass J.I."/>
            <person name="Rusch D."/>
            <person name="Podicherti R."/>
            <person name="Tsui H.-C.T."/>
            <person name="Winkler M.E."/>
        </authorList>
    </citation>
    <scope>NUCLEOTIDE SEQUENCE</scope>
</reference>
<protein>
    <recommendedName>
        <fullName evidence="14">Heme A synthase</fullName>
    </recommendedName>
</protein>
<dbReference type="InterPro" id="IPR003780">
    <property type="entry name" value="COX15/CtaA_fam"/>
</dbReference>
<keyword evidence="5 12" id="KW-1133">Transmembrane helix</keyword>
<gene>
    <name evidence="13" type="ORF">METZ01_LOCUS485128</name>
</gene>
<keyword evidence="8" id="KW-0350">Heme biosynthesis</keyword>
<evidence type="ECO:0008006" key="14">
    <source>
        <dbReference type="Google" id="ProtNLM"/>
    </source>
</evidence>